<name>A0A0M3K2Q6_ANISI</name>
<accession>A0A0M3K2Q6</accession>
<evidence type="ECO:0000313" key="3">
    <source>
        <dbReference type="Proteomes" id="UP000267096"/>
    </source>
</evidence>
<dbReference type="EMBL" id="UYRR01031849">
    <property type="protein sequence ID" value="VDK52938.1"/>
    <property type="molecule type" value="Genomic_DNA"/>
</dbReference>
<keyword evidence="3" id="KW-1185">Reference proteome</keyword>
<feature type="compositionally biased region" description="Low complexity" evidence="1">
    <location>
        <begin position="224"/>
        <end position="238"/>
    </location>
</feature>
<reference evidence="4" key="1">
    <citation type="submission" date="2017-02" db="UniProtKB">
        <authorList>
            <consortium name="WormBaseParasite"/>
        </authorList>
    </citation>
    <scope>IDENTIFICATION</scope>
</reference>
<dbReference type="Proteomes" id="UP000267096">
    <property type="component" value="Unassembled WGS sequence"/>
</dbReference>
<dbReference type="AlphaFoldDB" id="A0A0M3K2Q6"/>
<sequence length="399" mass="40685">MNTTSNIHHLSARHANSNNPMTIRSSSPSVVLNTAASGVSPATTTVCEGGGIPSDAYMSAASVSSAVDANNALQAAYLALQTQNQLQRQQQLSEMSAYAAFPLLNSSSNAGLSQSLTSAEATERLLAAQASLLAAQSGANISPNSLLSAAALLQQQPPPDAASSSVSVCSSASCSASPSMAVCPAANVAASSRQTSSAFSPIRAIGNPITSTAPSRPTQQYAAPPSSSPSTTTTTTTTTPSLDMMLLQMQMAAAAAGLVQTPFNLLAPSNLNASATNTALVNSLLAPHLRLQQSSATASGLSPSLEAALSNASLTGDCTVSSLAQQLAVAAAVSANPSNATNQLMTQPQNLLIFLSSFCSLPPPNSSQSHRARSQNAEFARFTHTKLHQTHIDYQGNDD</sequence>
<evidence type="ECO:0000313" key="2">
    <source>
        <dbReference type="EMBL" id="VDK52938.1"/>
    </source>
</evidence>
<feature type="compositionally biased region" description="Polar residues" evidence="1">
    <location>
        <begin position="208"/>
        <end position="221"/>
    </location>
</feature>
<protein>
    <submittedName>
        <fullName evidence="2 4">Uncharacterized protein</fullName>
    </submittedName>
</protein>
<proteinExistence type="predicted"/>
<gene>
    <name evidence="2" type="ORF">ASIM_LOCUS14628</name>
</gene>
<reference evidence="2 3" key="2">
    <citation type="submission" date="2018-11" db="EMBL/GenBank/DDBJ databases">
        <authorList>
            <consortium name="Pathogen Informatics"/>
        </authorList>
    </citation>
    <scope>NUCLEOTIDE SEQUENCE [LARGE SCALE GENOMIC DNA]</scope>
</reference>
<organism evidence="4">
    <name type="scientific">Anisakis simplex</name>
    <name type="common">Herring worm</name>
    <dbReference type="NCBI Taxonomy" id="6269"/>
    <lineage>
        <taxon>Eukaryota</taxon>
        <taxon>Metazoa</taxon>
        <taxon>Ecdysozoa</taxon>
        <taxon>Nematoda</taxon>
        <taxon>Chromadorea</taxon>
        <taxon>Rhabditida</taxon>
        <taxon>Spirurina</taxon>
        <taxon>Ascaridomorpha</taxon>
        <taxon>Ascaridoidea</taxon>
        <taxon>Anisakidae</taxon>
        <taxon>Anisakis</taxon>
        <taxon>Anisakis simplex complex</taxon>
    </lineage>
</organism>
<dbReference type="WBParaSite" id="ASIM_0001521801-mRNA-1">
    <property type="protein sequence ID" value="ASIM_0001521801-mRNA-1"/>
    <property type="gene ID" value="ASIM_0001521801"/>
</dbReference>
<feature type="region of interest" description="Disordered" evidence="1">
    <location>
        <begin position="1"/>
        <end position="26"/>
    </location>
</feature>
<feature type="region of interest" description="Disordered" evidence="1">
    <location>
        <begin position="205"/>
        <end position="238"/>
    </location>
</feature>
<evidence type="ECO:0000256" key="1">
    <source>
        <dbReference type="SAM" id="MobiDB-lite"/>
    </source>
</evidence>
<evidence type="ECO:0000313" key="4">
    <source>
        <dbReference type="WBParaSite" id="ASIM_0001521801-mRNA-1"/>
    </source>
</evidence>